<dbReference type="PROSITE" id="PS50030">
    <property type="entry name" value="UBA"/>
    <property type="match status" value="1"/>
</dbReference>
<evidence type="ECO:0000313" key="15">
    <source>
        <dbReference type="EMBL" id="EFY88308.1"/>
    </source>
</evidence>
<comment type="similarity">
    <text evidence="10">Belongs to the UPL family. TOM1/PTR1 subfamily.</text>
</comment>
<evidence type="ECO:0000256" key="12">
    <source>
        <dbReference type="SAM" id="MobiDB-lite"/>
    </source>
</evidence>
<feature type="compositionally biased region" description="Basic and acidic residues" evidence="12">
    <location>
        <begin position="1995"/>
        <end position="2007"/>
    </location>
</feature>
<dbReference type="PROSITE" id="PS50237">
    <property type="entry name" value="HECT"/>
    <property type="match status" value="1"/>
</dbReference>
<dbReference type="Pfam" id="PF06012">
    <property type="entry name" value="DUF908"/>
    <property type="match status" value="1"/>
</dbReference>
<feature type="domain" description="HECT" evidence="14">
    <location>
        <begin position="3754"/>
        <end position="4090"/>
    </location>
</feature>
<dbReference type="FunFam" id="3.30.2160.10:FF:000001">
    <property type="entry name" value="E3 ubiquitin-protein ligase NEDD4-like"/>
    <property type="match status" value="1"/>
</dbReference>
<keyword evidence="7 11" id="KW-0833">Ubl conjugation pathway</keyword>
<evidence type="ECO:0000256" key="2">
    <source>
        <dbReference type="ARBA" id="ARBA00004123"/>
    </source>
</evidence>
<dbReference type="GO" id="GO:0000209">
    <property type="term" value="P:protein polyubiquitination"/>
    <property type="evidence" value="ECO:0007669"/>
    <property type="project" value="TreeGrafter"/>
</dbReference>
<evidence type="ECO:0000256" key="11">
    <source>
        <dbReference type="PROSITE-ProRule" id="PRU00104"/>
    </source>
</evidence>
<feature type="compositionally biased region" description="Polar residues" evidence="12">
    <location>
        <begin position="3403"/>
        <end position="3420"/>
    </location>
</feature>
<dbReference type="GO" id="GO:0005634">
    <property type="term" value="C:nucleus"/>
    <property type="evidence" value="ECO:0007669"/>
    <property type="project" value="UniProtKB-SubCell"/>
</dbReference>
<feature type="compositionally biased region" description="Basic and acidic residues" evidence="12">
    <location>
        <begin position="766"/>
        <end position="775"/>
    </location>
</feature>
<comment type="pathway">
    <text evidence="3">Protein modification; protein ubiquitination.</text>
</comment>
<feature type="region of interest" description="Disordered" evidence="12">
    <location>
        <begin position="2064"/>
        <end position="2102"/>
    </location>
</feature>
<feature type="active site" description="Glycyl thioester intermediate" evidence="11">
    <location>
        <position position="4057"/>
    </location>
</feature>
<feature type="compositionally biased region" description="Polar residues" evidence="12">
    <location>
        <begin position="334"/>
        <end position="343"/>
    </location>
</feature>
<dbReference type="SUPFAM" id="SSF56204">
    <property type="entry name" value="Hect, E3 ligase catalytic domain"/>
    <property type="match status" value="1"/>
</dbReference>
<evidence type="ECO:0000256" key="4">
    <source>
        <dbReference type="ARBA" id="ARBA00012485"/>
    </source>
</evidence>
<dbReference type="HOGENOM" id="CLU_000215_0_1_1"/>
<feature type="compositionally biased region" description="Polar residues" evidence="12">
    <location>
        <begin position="1571"/>
        <end position="1590"/>
    </location>
</feature>
<dbReference type="InterPro" id="IPR010309">
    <property type="entry name" value="E3_Ub_ligase_DUF908"/>
</dbReference>
<keyword evidence="8" id="KW-0509">mRNA transport</keyword>
<protein>
    <recommendedName>
        <fullName evidence="4">HECT-type E3 ubiquitin transferase</fullName>
        <ecNumber evidence="4">2.3.2.26</ecNumber>
    </recommendedName>
</protein>
<dbReference type="FunFam" id="3.30.2410.10:FF:000004">
    <property type="entry name" value="E3 ubiquitin-protein ligase HUWE1, variant"/>
    <property type="match status" value="1"/>
</dbReference>
<dbReference type="GO" id="GO:0051028">
    <property type="term" value="P:mRNA transport"/>
    <property type="evidence" value="ECO:0007669"/>
    <property type="project" value="UniProtKB-KW"/>
</dbReference>
<sequence>MGKIIKTMQSKHKETLVSFFPSINPVSGLALDAASLTPCLCQSPWLKNYVETASTIDLPSLPRHLSKFPSRWPFGRGDLYHWIPLLNRFDSILEHFNKTYALNEGPQSRDFATDVLLNRAKDSTFSSEKQWTYEELQELGFSADGDRVLIEAVLLFTRMLLEHCGNRSIYASSPHLNDLLNSTALSVLISTLEVGSELAQRYQASVKRIGNASRQISAALLANHYNIDIERVQQIALPFVKTPIVNLTDPASSMTPVSTKGKEKAHGSSSRNSIPTHANDLVAIATCDDAMWQGWGDVKVLYYPQDSHVGVDVSNDTGRTSLPSTPTPLRRSHTVGSQQNTPRARNIGADDSSPILPRTPAVSEEHAIPGQKSFELPKSVVSTSSIYDLVKRCPDDMPSSAKYELFHRVRVAKALTESLESRQKILAIRLLAITNLAYIHTESNFVDKVLRHDIDETRRYQLVYQLAELIRPSADGHSKIPLWLQTFALALLEAVSGFHARCQDVLSALNANVNHGILLYVIRKAVAGMQVDDATDIGDQASEADDWRNNLFSLTLHLSMATRVGSEMVSAGLMDILVEILHIRSQVAQRHHSMVLAFLDGLIWTYQNAFTAFFNASGLDAVAQLLVDTVTEAQSSLQSSKGVKPDQQSVVVDYEIPYYQQQTLKWLLKFVHHIMSNSYSYGGNTDRLLRNLAEKSDLLHSLREIMANKQSFGSVVWTNSVTILSDFINNDPTSFAAISESGMIKTYLEAITGQPVPEQQQGGESKQTEQQHQQDQDDAESPDSSAAAASIADEDDRPHPPSDDDIRRTRRNKPAEGILASSEAINIVPQVLNSICLNNVGMKLVVASRAFDSYLEIFESSQHVSCMEADSDLAGNVGANFDELARHHPPLRTSISNAVIDMVARVRWLGIERGMESDWGARLYVTTAEGTVVTVHPNEHFMKAPTVESAPDRQGTATEEADEDMSDAAPTNETITEKNKKPQKLAPAQSLTPYIHGLANFLTGYLSNTLLKVNFVRKGGIELLLDLCESPSLDATFGDSSAARVLNQVIAQLVEHSPVRGLPSLLRRAQSNIDVLKPLAAKTEALPPYFGPFLATDLHVWSDDPEQSKVVLQATQKIKALLNAQNLIKIISDCFTTSRSNALQFYPVNVYDYYLKLVKSIGPLLRGILAEEAGELSVVPQHWSLRRQGFLGVTNTSEGRDAVGSDETSIPDVLSDAARSWPSADGTDTSAPVEPTEQERSSARFMNYEILHTLLHPMIPTSFPLFQSLGKALLPRREQNHLDPFPRPRQLEIAMALADTVLSHLGPSVGQAEPTSKVFHYWIIMLHTIHEMLIDHPSPRQSDRSNVQIIMPVLLAFKEQGGLDVLYYMLRILASSVKAGPDSNTDETSKVKVAAFGLKKVLDLYYILVNGKYLSESSNHFNLHRQADRSQNIPNVAQQIVVEFRAAILPAIMELWTSNFIEKVPDATVKRLLDILKIVCAAEHEPQSIPKDAKAPLMLFKYTDARFNWASVQGVVKEVIDTGFEEDLVHEAVYRANGNTAPAIEYCRAHTDGLAGPRNPIPPEDADISALQQESSAGQEDQSNTVTAPDSDQMILDALPDISADDMVEYVDRHIGNIQADNDISSEATGVTSSNHRDDATDKIPSMTFVVNFNVVKDDLDHMRSKIRAQLIDQCLDVIRTHPETAIEVSDLVSATILRRQNQEAQEEVASTLTFALSSLSLDEDEKRRNGKCIAAYAHLLALLLQDENFFEHNKENLADKVDEYVGFLKVPLSSSTDELPPWIPYILLVLEALLCHDERPVPVQWKPPKSLEDPVSEPVIRLGLPLVGDQNCNKILESLLDLLPRIGKEEILATAVLRVLLILTRKRRLAKVVGEKKNLQRLFLMAKQLSGSGSERLKQTRLTAHIITILRHVIEDEDIIKQIMRAEIQADFPNLLRNQRGHPDVSSFLRAMAPVALRAPDLFVEVTNELLRFQRWIAPSGDSNRSQSLAWKDQQSDSKTEEEKPTADGSSSDTVKPSTELADKEMADVPKAHHDMKRPVVENPDGVIHFLLCELVNYREVDDKEPSAPSDLNREATGAANLRDTSSKDISAADGKDKKQSKPLFKAEEHPIFVYRCFLLNCLAELLQSYTRTKVEFINFKRSAPPLSTTTPIKPRTSILNYLIYDLLCQGNLNGTTDTIASKKKAATSSLTQKVLVALVSKTNEKVADRRADKFVYDDEPDLLFVRKFVLDTILKAYEKAPLTEEPLETRYSRMQCLAELMNHMIGERDRDQNPNARGGDSLQSRSQAQLRRLMYEKGYVDKLTSSIAEISLSYPGVKRAIKYILRVLRVLTGTAKELSQSSILPADPAGDHSDEEFASSSSLSDVDDDDREETPDLYRNSALGMLEPRGEDDESDEGDEDDDEDMYGDEYDDDEMDYGEDDITDGEDDISDDDEELGGMGEIEGLHGEPGVVEVIMDEDEDDEEDSDDEEDDDMDSADMEDVDDRVEIVDEDGNPLEEDGDSGWESESDVEEDDDPDQDALDYDAEVQEEGEAHMHGMAPGDLLDNMARAIMGDDGGYDPDLGLDDHYLDDDHEDGGMLSSPPSISFSSKPGCENTATNICTTIEDEDEDEDIDDEEYIYDEDYPDDQLPPMPSLGWDAVNPDMDDRHRNMLLVDGHRRPVLARMDNRSSFPGRFLGGSHRDQLGKLLIYIHASITTLANSAAGEFRSYFTSRNHRSTGEQSNAEDGLNPLLRRSDQANEGLPRPGQTHALDLRIPPGLLGAGRHSMEGPMGLLGELMEFLPMMSQSGNGQQAFHFHITGPGAPREFRDLGPARWVRTDNRRDATAQEPHQAVSFTPESTLDRYQEEARMIFGVNHTTEAFKLINIITAQLTPAAMELEKKLKAEEAEHQRRADEERKKREEEERLAQEAKAAEEKAAREKEEKEREEQERLARERLVTAETTENEQPDRSSGGVMEGIETSGPSSEPQSAVEPGSASAAAEQPRVMTTIRGEEVDVTELGIDPEYLAALPEEFREEVIAQTVSERRSQAREEAAAGESTDVFQEFLDALPDELRQEIAQQERQEERRRNREEARRQATVPSGQPPPAEMDAASILLTFPPALRQQVLMDQGEDIMDQLTPEMAAQARALSQHHPPMPQHQGVRSIVTPGQGPPQSGARDNSEGKAQRRAVVQILDKSGVATLLRLMFIAQQGSIRNYLFSVFADVCENRQNRLEVVSTILQILQEGSTDMNAVERSFGQLSIKARKHKERETDQKTPQSLKKTLTNLGTTATHVQQTNSETSPLLIVQQCLDLLVDLCTRSQHIPWLFLTEHEVVGSTLKRALSRKGKIKDSKAHKYAINSLLTLLDREIVIESSVVMTHLADLLNRVTLPLLSLDRKRKDTTEEVRKDAPVATEGEQRSASAEQHQQPEAGTSTAPPAGQVPISEQNADAAEGEPHQQKKEPGLKKQRQLQPPVIPPQNLTLVVKIFVARECSSKTFQNTISTIKNLSAIPGAKAVFGQELVKQARLLSENIVSDLDDLLPHIERATSGTEIQGVALAKFSPGASEQNKLLRVLTALDHLFDGRKKGGDGETEESKEHDKQHLVTSLYHNSTFSAMWEKLSACLKAIRERENMLNVATILLPLIESLMVVCKNTTASDDLSQSQASRGMVLSSPPPEARTASLFFAFTEDHRRILNELVRNNPKLMSGTFALLVKNPKVLEFDNKRNYFNRSVHSRSNQNSRPSYPPLQLSVRRDHVFHDSFRSLYFKSGDEMKFGKLNIRFHGEEGVDAGGVTREWFQVLARQMFDPNYALFTPVSSDRTTFHPNKLSGINPEHLMFFKFIGRIIGKALYEGRLLDCFFSRAVYKRILGKSVSVKDMESFDPDYYKSLCWMLDNDITDIITETFSVEDDEFGVTNVFDLVPNGRDVAVTEDNKHEYVRLVVEHKLLSSVKEQMEKFLQGFHDIIPAELISIFNEQELELLISGLPDIDIDDWKSNTEYQNYTPSSQQIQWFWRAVRSFDKEERAKLLQFVTGTSKVPLNGFKELEGMNGISRFNIHRDYGDKDRLPSSHTCFNQLDLPEYESYDMLRAQLHKAITQGSEYFGFA</sequence>
<feature type="region of interest" description="Disordered" evidence="12">
    <location>
        <begin position="946"/>
        <end position="984"/>
    </location>
</feature>
<dbReference type="Pfam" id="PF06025">
    <property type="entry name" value="DUF913"/>
    <property type="match status" value="1"/>
</dbReference>
<dbReference type="Pfam" id="PF14377">
    <property type="entry name" value="UBM"/>
    <property type="match status" value="3"/>
</dbReference>
<dbReference type="eggNOG" id="KOG0939">
    <property type="taxonomic scope" value="Eukaryota"/>
</dbReference>
<feature type="domain" description="UBA" evidence="13">
    <location>
        <begin position="1502"/>
        <end position="1550"/>
    </location>
</feature>
<feature type="region of interest" description="Disordered" evidence="12">
    <location>
        <begin position="250"/>
        <end position="274"/>
    </location>
</feature>
<feature type="region of interest" description="Disordered" evidence="12">
    <location>
        <begin position="1981"/>
        <end position="2019"/>
    </location>
</feature>
<dbReference type="Proteomes" id="UP000002499">
    <property type="component" value="Unassembled WGS sequence"/>
</dbReference>
<keyword evidence="9" id="KW-0539">Nucleus</keyword>
<feature type="region of interest" description="Disordered" evidence="12">
    <location>
        <begin position="3384"/>
        <end position="3457"/>
    </location>
</feature>
<feature type="region of interest" description="Disordered" evidence="12">
    <location>
        <begin position="1571"/>
        <end position="1592"/>
    </location>
</feature>
<dbReference type="InterPro" id="IPR050409">
    <property type="entry name" value="E3_ubiq-protein_ligase"/>
</dbReference>
<feature type="region of interest" description="Disordered" evidence="12">
    <location>
        <begin position="2738"/>
        <end position="2758"/>
    </location>
</feature>
<feature type="region of interest" description="Disordered" evidence="12">
    <location>
        <begin position="1218"/>
        <end position="1239"/>
    </location>
</feature>
<evidence type="ECO:0000256" key="9">
    <source>
        <dbReference type="ARBA" id="ARBA00023242"/>
    </source>
</evidence>
<feature type="region of interest" description="Disordered" evidence="12">
    <location>
        <begin position="313"/>
        <end position="354"/>
    </location>
</feature>
<reference evidence="15 16" key="1">
    <citation type="journal article" date="2011" name="PLoS Genet.">
        <title>Genome sequencing and comparative transcriptomics of the model entomopathogenic fungi Metarhizium anisopliae and M. acridum.</title>
        <authorList>
            <person name="Gao Q."/>
            <person name="Jin K."/>
            <person name="Ying S.H."/>
            <person name="Zhang Y."/>
            <person name="Xiao G."/>
            <person name="Shang Y."/>
            <person name="Duan Z."/>
            <person name="Hu X."/>
            <person name="Xie X.Q."/>
            <person name="Zhou G."/>
            <person name="Peng G."/>
            <person name="Luo Z."/>
            <person name="Huang W."/>
            <person name="Wang B."/>
            <person name="Fang W."/>
            <person name="Wang S."/>
            <person name="Zhong Y."/>
            <person name="Ma L.J."/>
            <person name="St Leger R.J."/>
            <person name="Zhao G.P."/>
            <person name="Pei Y."/>
            <person name="Feng M.G."/>
            <person name="Xia Y."/>
            <person name="Wang C."/>
        </authorList>
    </citation>
    <scope>NUCLEOTIDE SEQUENCE [LARGE SCALE GENOMIC DNA]</scope>
    <source>
        <strain evidence="15 16">CQMa 102</strain>
    </source>
</reference>
<dbReference type="STRING" id="655827.E9E713"/>
<dbReference type="OMA" id="ADEMKYG"/>
<dbReference type="UniPathway" id="UPA00143"/>
<feature type="compositionally biased region" description="Acidic residues" evidence="12">
    <location>
        <begin position="2392"/>
        <end position="2439"/>
    </location>
</feature>
<feature type="compositionally biased region" description="Basic and acidic residues" evidence="12">
    <location>
        <begin position="3062"/>
        <end position="3079"/>
    </location>
</feature>
<evidence type="ECO:0000313" key="16">
    <source>
        <dbReference type="Proteomes" id="UP000002499"/>
    </source>
</evidence>
<feature type="compositionally biased region" description="Basic and acidic residues" evidence="12">
    <location>
        <begin position="796"/>
        <end position="807"/>
    </location>
</feature>
<evidence type="ECO:0000256" key="8">
    <source>
        <dbReference type="ARBA" id="ARBA00022816"/>
    </source>
</evidence>
<comment type="subcellular location">
    <subcellularLocation>
        <location evidence="2">Nucleus</location>
    </subcellularLocation>
</comment>
<organism evidence="16">
    <name type="scientific">Metarhizium acridum (strain CQMa 102)</name>
    <dbReference type="NCBI Taxonomy" id="655827"/>
    <lineage>
        <taxon>Eukaryota</taxon>
        <taxon>Fungi</taxon>
        <taxon>Dikarya</taxon>
        <taxon>Ascomycota</taxon>
        <taxon>Pezizomycotina</taxon>
        <taxon>Sordariomycetes</taxon>
        <taxon>Hypocreomycetidae</taxon>
        <taxon>Hypocreales</taxon>
        <taxon>Clavicipitaceae</taxon>
        <taxon>Metarhizium</taxon>
    </lineage>
</organism>
<feature type="compositionally biased region" description="Polar residues" evidence="12">
    <location>
        <begin position="2009"/>
        <end position="2018"/>
    </location>
</feature>
<dbReference type="FunCoup" id="E9E713">
    <property type="interactions" value="1013"/>
</dbReference>
<dbReference type="OrthoDB" id="8068875at2759"/>
<dbReference type="Gene3D" id="3.30.2160.10">
    <property type="entry name" value="Hect, E3 ligase catalytic domain"/>
    <property type="match status" value="1"/>
</dbReference>
<feature type="compositionally biased region" description="Low complexity" evidence="12">
    <location>
        <begin position="782"/>
        <end position="791"/>
    </location>
</feature>
<dbReference type="EMBL" id="GL698513">
    <property type="protein sequence ID" value="EFY88308.1"/>
    <property type="molecule type" value="Genomic_DNA"/>
</dbReference>
<dbReference type="InterPro" id="IPR035983">
    <property type="entry name" value="Hect_E3_ubiquitin_ligase"/>
</dbReference>
<dbReference type="PANTHER" id="PTHR11254">
    <property type="entry name" value="HECT DOMAIN UBIQUITIN-PROTEIN LIGASE"/>
    <property type="match status" value="1"/>
</dbReference>
<dbReference type="GO" id="GO:0005737">
    <property type="term" value="C:cytoplasm"/>
    <property type="evidence" value="ECO:0007669"/>
    <property type="project" value="TreeGrafter"/>
</dbReference>
<feature type="region of interest" description="Disordered" evidence="12">
    <location>
        <begin position="756"/>
        <end position="811"/>
    </location>
</feature>
<dbReference type="InterPro" id="IPR025527">
    <property type="entry name" value="HUWE1/Rev1_UBM"/>
</dbReference>
<evidence type="ECO:0000256" key="10">
    <source>
        <dbReference type="ARBA" id="ARBA00034494"/>
    </source>
</evidence>
<feature type="compositionally biased region" description="Basic and acidic residues" evidence="12">
    <location>
        <begin position="3438"/>
        <end position="3449"/>
    </location>
</feature>
<feature type="region of interest" description="Disordered" evidence="12">
    <location>
        <begin position="2344"/>
        <end position="2541"/>
    </location>
</feature>
<accession>E9E713</accession>
<dbReference type="GO" id="GO:0006511">
    <property type="term" value="P:ubiquitin-dependent protein catabolic process"/>
    <property type="evidence" value="ECO:0007669"/>
    <property type="project" value="TreeGrafter"/>
</dbReference>
<dbReference type="Pfam" id="PF00632">
    <property type="entry name" value="HECT"/>
    <property type="match status" value="1"/>
</dbReference>
<keyword evidence="6" id="KW-0808">Transferase</keyword>
<dbReference type="PANTHER" id="PTHR11254:SF67">
    <property type="entry name" value="E3 UBIQUITIN-PROTEIN LIGASE HUWE1"/>
    <property type="match status" value="1"/>
</dbReference>
<evidence type="ECO:0000256" key="7">
    <source>
        <dbReference type="ARBA" id="ARBA00022786"/>
    </source>
</evidence>
<keyword evidence="5" id="KW-0813">Transport</keyword>
<feature type="compositionally biased region" description="Basic and acidic residues" evidence="12">
    <location>
        <begin position="3384"/>
        <end position="3394"/>
    </location>
</feature>
<evidence type="ECO:0000259" key="13">
    <source>
        <dbReference type="PROSITE" id="PS50030"/>
    </source>
</evidence>
<dbReference type="SMART" id="SM00119">
    <property type="entry name" value="HECTc"/>
    <property type="match status" value="1"/>
</dbReference>
<gene>
    <name evidence="15" type="ORF">MAC_05649</name>
</gene>
<dbReference type="InterPro" id="IPR000569">
    <property type="entry name" value="HECT_dom"/>
</dbReference>
<feature type="region of interest" description="Disordered" evidence="12">
    <location>
        <begin position="3130"/>
        <end position="3168"/>
    </location>
</feature>
<dbReference type="InterPro" id="IPR015940">
    <property type="entry name" value="UBA"/>
</dbReference>
<dbReference type="CDD" id="cd00078">
    <property type="entry name" value="HECTc"/>
    <property type="match status" value="1"/>
</dbReference>
<dbReference type="Gene3D" id="3.90.1750.10">
    <property type="entry name" value="Hect, E3 ligase catalytic domains"/>
    <property type="match status" value="1"/>
</dbReference>
<name>E9E713_METAQ</name>
<evidence type="ECO:0000259" key="14">
    <source>
        <dbReference type="PROSITE" id="PS50237"/>
    </source>
</evidence>
<feature type="compositionally biased region" description="Acidic residues" evidence="12">
    <location>
        <begin position="2458"/>
        <end position="2533"/>
    </location>
</feature>
<feature type="compositionally biased region" description="Polar residues" evidence="12">
    <location>
        <begin position="314"/>
        <end position="324"/>
    </location>
</feature>
<dbReference type="InParanoid" id="E9E713"/>
<feature type="region of interest" description="Disordered" evidence="12">
    <location>
        <begin position="2888"/>
        <end position="2995"/>
    </location>
</feature>
<dbReference type="GO" id="GO:0061630">
    <property type="term" value="F:ubiquitin protein ligase activity"/>
    <property type="evidence" value="ECO:0007669"/>
    <property type="project" value="UniProtKB-EC"/>
</dbReference>
<evidence type="ECO:0000256" key="1">
    <source>
        <dbReference type="ARBA" id="ARBA00000885"/>
    </source>
</evidence>
<dbReference type="InterPro" id="IPR010314">
    <property type="entry name" value="E3_Ub_ligase_DUF913"/>
</dbReference>
<feature type="compositionally biased region" description="Acidic residues" evidence="12">
    <location>
        <begin position="2367"/>
        <end position="2377"/>
    </location>
</feature>
<feature type="compositionally biased region" description="Basic and acidic residues" evidence="12">
    <location>
        <begin position="2888"/>
        <end position="2941"/>
    </location>
</feature>
<keyword evidence="16" id="KW-1185">Reference proteome</keyword>
<evidence type="ECO:0000256" key="6">
    <source>
        <dbReference type="ARBA" id="ARBA00022679"/>
    </source>
</evidence>
<dbReference type="EC" id="2.3.2.26" evidence="4"/>
<comment type="catalytic activity">
    <reaction evidence="1">
        <text>S-ubiquitinyl-[E2 ubiquitin-conjugating enzyme]-L-cysteine + [acceptor protein]-L-lysine = [E2 ubiquitin-conjugating enzyme]-L-cysteine + N(6)-ubiquitinyl-[acceptor protein]-L-lysine.</text>
        <dbReference type="EC" id="2.3.2.26"/>
    </reaction>
</comment>
<dbReference type="Gene3D" id="3.30.2410.10">
    <property type="entry name" value="Hect, E3 ligase catalytic domain"/>
    <property type="match status" value="1"/>
</dbReference>
<dbReference type="FunFam" id="3.90.1750.10:FF:000003">
    <property type="entry name" value="E3 ubiquitin-protein ligase UPL1"/>
    <property type="match status" value="1"/>
</dbReference>
<feature type="region of interest" description="Disordered" evidence="12">
    <location>
        <begin position="3062"/>
        <end position="3092"/>
    </location>
</feature>
<proteinExistence type="inferred from homology"/>
<evidence type="ECO:0000256" key="3">
    <source>
        <dbReference type="ARBA" id="ARBA00004906"/>
    </source>
</evidence>
<evidence type="ECO:0000256" key="5">
    <source>
        <dbReference type="ARBA" id="ARBA00022448"/>
    </source>
</evidence>